<evidence type="ECO:0000313" key="2">
    <source>
        <dbReference type="EMBL" id="TBT95869.1"/>
    </source>
</evidence>
<gene>
    <name evidence="2" type="ORF">ET996_02510</name>
</gene>
<sequence length="131" mass="13903">MLLTAILLITAALACYTAGVWAEHRTGVLAPTHSVLFALGLSADASGTYVMSLIQNAGTAVKDGTAGVLQSMMAVTGALALVLMAVHLLWALVVLIRNRAAEKATFHRFSLIVWAIWLVPYFTGMASSMVR</sequence>
<dbReference type="OrthoDB" id="5396526at2"/>
<dbReference type="InterPro" id="IPR023813">
    <property type="entry name" value="HsmA-like"/>
</dbReference>
<accession>A0A4Q9KPR6</accession>
<dbReference type="AlphaFoldDB" id="A0A4Q9KPR6"/>
<organism evidence="2 3">
    <name type="scientific">Propioniciclava tarda</name>
    <dbReference type="NCBI Taxonomy" id="433330"/>
    <lineage>
        <taxon>Bacteria</taxon>
        <taxon>Bacillati</taxon>
        <taxon>Actinomycetota</taxon>
        <taxon>Actinomycetes</taxon>
        <taxon>Propionibacteriales</taxon>
        <taxon>Propionibacteriaceae</taxon>
        <taxon>Propioniciclava</taxon>
    </lineage>
</organism>
<name>A0A4Q9KPR6_PROTD</name>
<dbReference type="RefSeq" id="WP_131170984.1">
    <property type="nucleotide sequence ID" value="NZ_FXTL01000002.1"/>
</dbReference>
<evidence type="ECO:0000313" key="3">
    <source>
        <dbReference type="Proteomes" id="UP000291933"/>
    </source>
</evidence>
<keyword evidence="1" id="KW-1133">Transmembrane helix</keyword>
<dbReference type="EMBL" id="SDMR01000002">
    <property type="protein sequence ID" value="TBT95869.1"/>
    <property type="molecule type" value="Genomic_DNA"/>
</dbReference>
<feature type="transmembrane region" description="Helical" evidence="1">
    <location>
        <begin position="72"/>
        <end position="96"/>
    </location>
</feature>
<comment type="caution">
    <text evidence="2">The sequence shown here is derived from an EMBL/GenBank/DDBJ whole genome shotgun (WGS) entry which is preliminary data.</text>
</comment>
<reference evidence="2 3" key="1">
    <citation type="submission" date="2019-01" db="EMBL/GenBank/DDBJ databases">
        <title>Lactibacter flavus gen. nov., sp. nov., a novel bacterium of the family Propionibacteriaceae isolated from raw milk and dairy products.</title>
        <authorList>
            <person name="Huptas C."/>
            <person name="Wenning M."/>
            <person name="Breitenwieser F."/>
            <person name="Doll E."/>
            <person name="Von Neubeck M."/>
            <person name="Busse H.-J."/>
            <person name="Scherer S."/>
        </authorList>
    </citation>
    <scope>NUCLEOTIDE SEQUENCE [LARGE SCALE GENOMIC DNA]</scope>
    <source>
        <strain evidence="2 3">DSM 22130</strain>
    </source>
</reference>
<keyword evidence="3" id="KW-1185">Reference proteome</keyword>
<feature type="transmembrane region" description="Helical" evidence="1">
    <location>
        <begin position="108"/>
        <end position="130"/>
    </location>
</feature>
<keyword evidence="1" id="KW-0812">Transmembrane</keyword>
<keyword evidence="1" id="KW-0472">Membrane</keyword>
<evidence type="ECO:0000256" key="1">
    <source>
        <dbReference type="SAM" id="Phobius"/>
    </source>
</evidence>
<protein>
    <submittedName>
        <fullName evidence="2">TIGR03987 family protein</fullName>
    </submittedName>
</protein>
<dbReference type="NCBIfam" id="TIGR03987">
    <property type="entry name" value="HsmA family protein"/>
    <property type="match status" value="1"/>
</dbReference>
<proteinExistence type="predicted"/>
<dbReference type="Proteomes" id="UP000291933">
    <property type="component" value="Unassembled WGS sequence"/>
</dbReference>